<dbReference type="GO" id="GO:0006511">
    <property type="term" value="P:ubiquitin-dependent protein catabolic process"/>
    <property type="evidence" value="ECO:0007669"/>
    <property type="project" value="TreeGrafter"/>
</dbReference>
<dbReference type="SUPFAM" id="SSF53790">
    <property type="entry name" value="Tetrapyrrole methylase"/>
    <property type="match status" value="1"/>
</dbReference>
<dbReference type="InterPro" id="IPR026750">
    <property type="entry name" value="NTAN1"/>
</dbReference>
<proteinExistence type="predicted"/>
<sequence length="600" mass="67892">MVKESSAWLYKNEVELNSYGKERDSSFSNGGHGEESGPGNVFLVAAGPGDPEFLTLKAVKVIRTLTFCCMIVELLVTSYHRVLKVFGMGGKEMDFLQQKGIQVKVIPEPQDLADKVVREELVSPTLIIIGKVVALSPLWPLSFKEEHPRFNSINLVYATELLLYWKPLLNRLLIMMVSIHKKGNERAKGSCSVLHLTGLVSNSKQSTMMYVCREQAFGLFKSYLHCDWIDLRGRDALLALLEHPKLVSASNSFKAMQEVTFSASKESALQGRWVYIFQREFATVDPARIDDGWILYLRLSFAIAPSLAYNFVGTDEATTCVGLVIRNQRNGMTSVAHMDSTKVVDIGLTQMLSLVADQNFDVDLDVHLIGGFEDVLPKQANDSTRSKTQSKVNGYSFPLCTKIIETLGKRQEKFHIQTLFVLEHNTKRDSRGNAYPVFNGFLVKTSSGSIIPASFDRTMRCPDEIVRRIRVTASYEDPYWNGKLLETYDTQTDRFVIAPCSWTLWQVHAALTLENFSDEEILLHCSTSPSAEGLDFVDNLRRQWDYLIKKPDWNLTFPLRRPRVFEWTTDGSWKRCLFSPQGSWNEARDISIGSSDRSAL</sequence>
<evidence type="ECO:0000313" key="2">
    <source>
        <dbReference type="Proteomes" id="UP001314170"/>
    </source>
</evidence>
<dbReference type="GO" id="GO:0008168">
    <property type="term" value="F:methyltransferase activity"/>
    <property type="evidence" value="ECO:0007669"/>
    <property type="project" value="InterPro"/>
</dbReference>
<dbReference type="InterPro" id="IPR014777">
    <property type="entry name" value="4pyrrole_Mease_sub1"/>
</dbReference>
<keyword evidence="2" id="KW-1185">Reference proteome</keyword>
<dbReference type="InterPro" id="IPR035996">
    <property type="entry name" value="4pyrrol_Methylase_sf"/>
</dbReference>
<dbReference type="PANTHER" id="PTHR12498:SF0">
    <property type="entry name" value="PROTEIN N-TERMINAL ASPARAGINE AMIDOHYDROLASE"/>
    <property type="match status" value="1"/>
</dbReference>
<dbReference type="Proteomes" id="UP001314170">
    <property type="component" value="Unassembled WGS sequence"/>
</dbReference>
<evidence type="ECO:0000313" key="1">
    <source>
        <dbReference type="EMBL" id="CAK7331775.1"/>
    </source>
</evidence>
<accession>A0AAV1RBT7</accession>
<name>A0AAV1RBT7_9ROSI</name>
<dbReference type="Gene3D" id="3.40.1010.10">
    <property type="entry name" value="Cobalt-precorrin-4 Transmethylase, Domain 1"/>
    <property type="match status" value="1"/>
</dbReference>
<dbReference type="EMBL" id="CAWUPB010000913">
    <property type="protein sequence ID" value="CAK7331775.1"/>
    <property type="molecule type" value="Genomic_DNA"/>
</dbReference>
<dbReference type="AlphaFoldDB" id="A0AAV1RBT7"/>
<dbReference type="PANTHER" id="PTHR12498">
    <property type="entry name" value="N-TERMINAL ASPARAGINE AMIDOHYDROLASE"/>
    <property type="match status" value="1"/>
</dbReference>
<dbReference type="Pfam" id="PF14736">
    <property type="entry name" value="N_Asn_amidohyd"/>
    <property type="match status" value="1"/>
</dbReference>
<comment type="caution">
    <text evidence="1">The sequence shown here is derived from an EMBL/GenBank/DDBJ whole genome shotgun (WGS) entry which is preliminary data.</text>
</comment>
<dbReference type="GO" id="GO:0008418">
    <property type="term" value="F:protein-N-terminal asparagine amidohydrolase activity"/>
    <property type="evidence" value="ECO:0007669"/>
    <property type="project" value="InterPro"/>
</dbReference>
<organism evidence="1 2">
    <name type="scientific">Dovyalis caffra</name>
    <dbReference type="NCBI Taxonomy" id="77055"/>
    <lineage>
        <taxon>Eukaryota</taxon>
        <taxon>Viridiplantae</taxon>
        <taxon>Streptophyta</taxon>
        <taxon>Embryophyta</taxon>
        <taxon>Tracheophyta</taxon>
        <taxon>Spermatophyta</taxon>
        <taxon>Magnoliopsida</taxon>
        <taxon>eudicotyledons</taxon>
        <taxon>Gunneridae</taxon>
        <taxon>Pentapetalae</taxon>
        <taxon>rosids</taxon>
        <taxon>fabids</taxon>
        <taxon>Malpighiales</taxon>
        <taxon>Salicaceae</taxon>
        <taxon>Flacourtieae</taxon>
        <taxon>Dovyalis</taxon>
    </lineage>
</organism>
<gene>
    <name evidence="1" type="ORF">DCAF_LOCUS8643</name>
</gene>
<reference evidence="1 2" key="1">
    <citation type="submission" date="2024-01" db="EMBL/GenBank/DDBJ databases">
        <authorList>
            <person name="Waweru B."/>
        </authorList>
    </citation>
    <scope>NUCLEOTIDE SEQUENCE [LARGE SCALE GENOMIC DNA]</scope>
</reference>
<dbReference type="GO" id="GO:0005634">
    <property type="term" value="C:nucleus"/>
    <property type="evidence" value="ECO:0007669"/>
    <property type="project" value="TreeGrafter"/>
</dbReference>
<evidence type="ECO:0008006" key="3">
    <source>
        <dbReference type="Google" id="ProtNLM"/>
    </source>
</evidence>
<protein>
    <recommendedName>
        <fullName evidence="3">Protein N-terminal asparagine amidohydrolase</fullName>
    </recommendedName>
</protein>